<dbReference type="GO" id="GO:0003676">
    <property type="term" value="F:nucleic acid binding"/>
    <property type="evidence" value="ECO:0007669"/>
    <property type="project" value="InterPro"/>
</dbReference>
<dbReference type="SUPFAM" id="SSF53098">
    <property type="entry name" value="Ribonuclease H-like"/>
    <property type="match status" value="1"/>
</dbReference>
<dbReference type="InterPro" id="IPR012337">
    <property type="entry name" value="RNaseH-like_sf"/>
</dbReference>
<protein>
    <recommendedName>
        <fullName evidence="2">Holliday junction resolvase RuvC</fullName>
    </recommendedName>
</protein>
<accession>A0A6J4L624</accession>
<gene>
    <name evidence="1" type="ORF">AVDCRST_MAG68-2088</name>
</gene>
<evidence type="ECO:0000313" key="1">
    <source>
        <dbReference type="EMBL" id="CAA9323168.1"/>
    </source>
</evidence>
<dbReference type="InterPro" id="IPR036397">
    <property type="entry name" value="RNaseH_sf"/>
</dbReference>
<evidence type="ECO:0008006" key="2">
    <source>
        <dbReference type="Google" id="ProtNLM"/>
    </source>
</evidence>
<sequence>MTFVVGIDPASYDTGLAAIRHDGSIRTTTLTVTGDLPDRLTALRVGARAWLAPISDEGTWACVVERPSTRHTNASLMASYGVLLEAARSTLKCPVIVLGPAELDRLIKAPPAPSRKERLVLHARLLGWTGTSQDEADALAAADAALVLSGAARREAA</sequence>
<proteinExistence type="predicted"/>
<organism evidence="1">
    <name type="scientific">uncultured Gemmatimonadota bacterium</name>
    <dbReference type="NCBI Taxonomy" id="203437"/>
    <lineage>
        <taxon>Bacteria</taxon>
        <taxon>Pseudomonadati</taxon>
        <taxon>Gemmatimonadota</taxon>
        <taxon>environmental samples</taxon>
    </lineage>
</organism>
<dbReference type="AlphaFoldDB" id="A0A6J4L624"/>
<dbReference type="Gene3D" id="3.30.420.10">
    <property type="entry name" value="Ribonuclease H-like superfamily/Ribonuclease H"/>
    <property type="match status" value="1"/>
</dbReference>
<dbReference type="EMBL" id="CADCTW010000097">
    <property type="protein sequence ID" value="CAA9323168.1"/>
    <property type="molecule type" value="Genomic_DNA"/>
</dbReference>
<name>A0A6J4L624_9BACT</name>
<reference evidence="1" key="1">
    <citation type="submission" date="2020-02" db="EMBL/GenBank/DDBJ databases">
        <authorList>
            <person name="Meier V. D."/>
        </authorList>
    </citation>
    <scope>NUCLEOTIDE SEQUENCE</scope>
    <source>
        <strain evidence="1">AVDCRST_MAG68</strain>
    </source>
</reference>